<gene>
    <name evidence="1" type="ORF">TSAR_010975</name>
</gene>
<evidence type="ECO:0000313" key="2">
    <source>
        <dbReference type="Proteomes" id="UP000215335"/>
    </source>
</evidence>
<dbReference type="Proteomes" id="UP000215335">
    <property type="component" value="Unassembled WGS sequence"/>
</dbReference>
<organism evidence="1 2">
    <name type="scientific">Trichomalopsis sarcophagae</name>
    <dbReference type="NCBI Taxonomy" id="543379"/>
    <lineage>
        <taxon>Eukaryota</taxon>
        <taxon>Metazoa</taxon>
        <taxon>Ecdysozoa</taxon>
        <taxon>Arthropoda</taxon>
        <taxon>Hexapoda</taxon>
        <taxon>Insecta</taxon>
        <taxon>Pterygota</taxon>
        <taxon>Neoptera</taxon>
        <taxon>Endopterygota</taxon>
        <taxon>Hymenoptera</taxon>
        <taxon>Apocrita</taxon>
        <taxon>Proctotrupomorpha</taxon>
        <taxon>Chalcidoidea</taxon>
        <taxon>Pteromalidae</taxon>
        <taxon>Pteromalinae</taxon>
        <taxon>Trichomalopsis</taxon>
    </lineage>
</organism>
<sequence length="89" mass="10118">MNPTLFLFRNDKLYIFQGVYIGHNDLIKHSTFTNTDRLTVAKPSKKAPAFSSLTSKLAVFHRSVFPALSQESYASQVRKERTDLPSRGQ</sequence>
<reference evidence="1 2" key="1">
    <citation type="journal article" date="2017" name="Curr. Biol.">
        <title>The Evolution of Venom by Co-option of Single-Copy Genes.</title>
        <authorList>
            <person name="Martinson E.O."/>
            <person name="Mrinalini"/>
            <person name="Kelkar Y.D."/>
            <person name="Chang C.H."/>
            <person name="Werren J.H."/>
        </authorList>
    </citation>
    <scope>NUCLEOTIDE SEQUENCE [LARGE SCALE GENOMIC DNA]</scope>
    <source>
        <strain evidence="1 2">Alberta</strain>
        <tissue evidence="1">Whole body</tissue>
    </source>
</reference>
<accession>A0A232EVP0</accession>
<protein>
    <submittedName>
        <fullName evidence="1">Uncharacterized protein</fullName>
    </submittedName>
</protein>
<proteinExistence type="predicted"/>
<name>A0A232EVP0_9HYME</name>
<keyword evidence="2" id="KW-1185">Reference proteome</keyword>
<dbReference type="EMBL" id="NNAY01001977">
    <property type="protein sequence ID" value="OXU22395.1"/>
    <property type="molecule type" value="Genomic_DNA"/>
</dbReference>
<evidence type="ECO:0000313" key="1">
    <source>
        <dbReference type="EMBL" id="OXU22395.1"/>
    </source>
</evidence>
<comment type="caution">
    <text evidence="1">The sequence shown here is derived from an EMBL/GenBank/DDBJ whole genome shotgun (WGS) entry which is preliminary data.</text>
</comment>
<dbReference type="AlphaFoldDB" id="A0A232EVP0"/>